<evidence type="ECO:0000259" key="3">
    <source>
        <dbReference type="PROSITE" id="PS50164"/>
    </source>
</evidence>
<proteinExistence type="inferred from homology"/>
<accession>A0A2D1QCZ6</accession>
<organism evidence="4 5">
    <name type="scientific">Aeromonas salmonicida subsp. pectinolytica 34mel</name>
    <dbReference type="NCBI Taxonomy" id="1324960"/>
    <lineage>
        <taxon>Bacteria</taxon>
        <taxon>Pseudomonadati</taxon>
        <taxon>Pseudomonadota</taxon>
        <taxon>Gammaproteobacteria</taxon>
        <taxon>Aeromonadales</taxon>
        <taxon>Aeromonadaceae</taxon>
        <taxon>Aeromonas</taxon>
    </lineage>
</organism>
<dbReference type="PANTHER" id="PTHR34477">
    <property type="entry name" value="UPF0213 PROTEIN YHBQ"/>
    <property type="match status" value="1"/>
</dbReference>
<dbReference type="EMBL" id="CP022426">
    <property type="protein sequence ID" value="ATP08107.1"/>
    <property type="molecule type" value="Genomic_DNA"/>
</dbReference>
<dbReference type="SUPFAM" id="SSF82771">
    <property type="entry name" value="GIY-YIG endonuclease"/>
    <property type="match status" value="1"/>
</dbReference>
<reference evidence="5" key="1">
    <citation type="journal article" date="2018" name="BMC Genomics">
        <title>The complete and fully assembled genome sequence of Aeromonas salmonicida subsp. pectinolytica and its comparative analysis with other Aeromonas species: investigation of the mobilome in environmental and pathogenic strains.</title>
        <authorList>
            <person name="Pfeiffer F."/>
            <person name="Zamora-Lagos M.A."/>
            <person name="Blettinger M."/>
            <person name="Yeroslaviz A."/>
            <person name="Dahl A."/>
            <person name="Gruber S."/>
            <person name="Habermann B.H."/>
        </authorList>
    </citation>
    <scope>NUCLEOTIDE SEQUENCE [LARGE SCALE GENOMIC DNA]</scope>
    <source>
        <strain evidence="5">34mel</strain>
    </source>
</reference>
<dbReference type="InterPro" id="IPR000305">
    <property type="entry name" value="GIY-YIG_endonuc"/>
</dbReference>
<dbReference type="Pfam" id="PF01541">
    <property type="entry name" value="GIY-YIG"/>
    <property type="match status" value="1"/>
</dbReference>
<evidence type="ECO:0000313" key="4">
    <source>
        <dbReference type="EMBL" id="ATP08107.1"/>
    </source>
</evidence>
<evidence type="ECO:0000256" key="1">
    <source>
        <dbReference type="ARBA" id="ARBA00007435"/>
    </source>
</evidence>
<dbReference type="InterPro" id="IPR035901">
    <property type="entry name" value="GIY-YIG_endonuc_sf"/>
</dbReference>
<dbReference type="RefSeq" id="WP_034523872.1">
    <property type="nucleotide sequence ID" value="NZ_ARYZ02000031.1"/>
</dbReference>
<dbReference type="Proteomes" id="UP000222916">
    <property type="component" value="Chromosome"/>
</dbReference>
<dbReference type="InterPro" id="IPR050190">
    <property type="entry name" value="UPF0213_domain"/>
</dbReference>
<evidence type="ECO:0000313" key="5">
    <source>
        <dbReference type="Proteomes" id="UP000222916"/>
    </source>
</evidence>
<dbReference type="CDD" id="cd10456">
    <property type="entry name" value="GIY-YIG_UPF0213"/>
    <property type="match status" value="1"/>
</dbReference>
<feature type="domain" description="GIY-YIG" evidence="3">
    <location>
        <begin position="17"/>
        <end position="92"/>
    </location>
</feature>
<evidence type="ECO:0000256" key="2">
    <source>
        <dbReference type="HAMAP-Rule" id="MF_01029"/>
    </source>
</evidence>
<sequence>MRKPVMDAKPTPPPAPSQWSIYLVRTAAGLLYTGISTDPIRRLRQHQSGKGSRALRGKGPLVLVWQQTVGDKGAALRLEYRLKQQSKAFKERLVQEPDGWADWSQPWLTVVTPPLEAPQKRPLQAVAKEGSDNREG</sequence>
<dbReference type="Gene3D" id="3.40.1440.10">
    <property type="entry name" value="GIY-YIG endonuclease"/>
    <property type="match status" value="1"/>
</dbReference>
<gene>
    <name evidence="4" type="primary">yhbQ</name>
    <name evidence="4" type="ORF">Asalp_08740</name>
</gene>
<dbReference type="OrthoDB" id="9797095at2"/>
<protein>
    <recommendedName>
        <fullName evidence="2">UPF0213 protein Asalp_08740</fullName>
    </recommendedName>
</protein>
<dbReference type="AlphaFoldDB" id="A0A2D1QCZ6"/>
<name>A0A2D1QCZ6_AERSA</name>
<dbReference type="PROSITE" id="PS50164">
    <property type="entry name" value="GIY_YIG"/>
    <property type="match status" value="1"/>
</dbReference>
<comment type="similarity">
    <text evidence="1 2">Belongs to the UPF0213 family.</text>
</comment>
<dbReference type="HAMAP" id="MF_01029">
    <property type="entry name" value="UPF0213"/>
    <property type="match status" value="1"/>
</dbReference>
<dbReference type="PANTHER" id="PTHR34477:SF1">
    <property type="entry name" value="UPF0213 PROTEIN YHBQ"/>
    <property type="match status" value="1"/>
</dbReference>
<dbReference type="InterPro" id="IPR022992">
    <property type="entry name" value="UPF0213_GIY-YIG_endonuc"/>
</dbReference>